<dbReference type="OrthoDB" id="9759185at2"/>
<dbReference type="InterPro" id="IPR001712">
    <property type="entry name" value="T3SS_FHIPEP"/>
</dbReference>
<evidence type="ECO:0000256" key="5">
    <source>
        <dbReference type="ARBA" id="ARBA00022519"/>
    </source>
</evidence>
<accession>A0A4V6P048</accession>
<keyword evidence="7 9" id="KW-1133">Transmembrane helix</keyword>
<dbReference type="InterPro" id="IPR042194">
    <property type="entry name" value="FHIPEP_1"/>
</dbReference>
<keyword evidence="6 9" id="KW-0812">Transmembrane</keyword>
<gene>
    <name evidence="10" type="ORF">EDC90_10528</name>
</gene>
<dbReference type="InterPro" id="IPR042193">
    <property type="entry name" value="FHIPEP_3"/>
</dbReference>
<dbReference type="PIRSF" id="PIRSF005419">
    <property type="entry name" value="FlhA"/>
    <property type="match status" value="1"/>
</dbReference>
<keyword evidence="8 9" id="KW-0472">Membrane</keyword>
<dbReference type="RefSeq" id="WP_132314129.1">
    <property type="nucleotide sequence ID" value="NZ_SMAR01000052.1"/>
</dbReference>
<proteinExistence type="inferred from homology"/>
<evidence type="ECO:0000256" key="6">
    <source>
        <dbReference type="ARBA" id="ARBA00022692"/>
    </source>
</evidence>
<feature type="transmembrane region" description="Helical" evidence="9">
    <location>
        <begin position="112"/>
        <end position="130"/>
    </location>
</feature>
<feature type="transmembrane region" description="Helical" evidence="9">
    <location>
        <begin position="40"/>
        <end position="60"/>
    </location>
</feature>
<keyword evidence="11" id="KW-1185">Reference proteome</keyword>
<comment type="subcellular location">
    <subcellularLocation>
        <location evidence="1">Cell inner membrane</location>
        <topology evidence="1">Multi-pass membrane protein</topology>
    </subcellularLocation>
</comment>
<dbReference type="EMBL" id="SMAR01000052">
    <property type="protein sequence ID" value="TCT29261.1"/>
    <property type="molecule type" value="Genomic_DNA"/>
</dbReference>
<dbReference type="InterPro" id="IPR042196">
    <property type="entry name" value="FHIPEP_4"/>
</dbReference>
<evidence type="ECO:0000256" key="8">
    <source>
        <dbReference type="ARBA" id="ARBA00023136"/>
    </source>
</evidence>
<dbReference type="Gene3D" id="3.40.50.12790">
    <property type="entry name" value="FHIPEP family, domain 4"/>
    <property type="match status" value="1"/>
</dbReference>
<evidence type="ECO:0000313" key="10">
    <source>
        <dbReference type="EMBL" id="TCT29261.1"/>
    </source>
</evidence>
<dbReference type="Gene3D" id="3.40.30.60">
    <property type="entry name" value="FHIPEP family, domain 1"/>
    <property type="match status" value="1"/>
</dbReference>
<feature type="transmembrane region" description="Helical" evidence="9">
    <location>
        <begin position="16"/>
        <end position="34"/>
    </location>
</feature>
<comment type="caution">
    <text evidence="10">The sequence shown here is derived from an EMBL/GenBank/DDBJ whole genome shotgun (WGS) entry which is preliminary data.</text>
</comment>
<feature type="transmembrane region" description="Helical" evidence="9">
    <location>
        <begin position="72"/>
        <end position="92"/>
    </location>
</feature>
<feature type="transmembrane region" description="Helical" evidence="9">
    <location>
        <begin position="276"/>
        <end position="296"/>
    </location>
</feature>
<keyword evidence="5" id="KW-0997">Cell inner membrane</keyword>
<evidence type="ECO:0000256" key="3">
    <source>
        <dbReference type="ARBA" id="ARBA00022448"/>
    </source>
</evidence>
<dbReference type="AlphaFoldDB" id="A0A4V6P048"/>
<keyword evidence="3" id="KW-0813">Transport</keyword>
<organism evidence="10 11">
    <name type="scientific">Martelella mediterranea</name>
    <dbReference type="NCBI Taxonomy" id="293089"/>
    <lineage>
        <taxon>Bacteria</taxon>
        <taxon>Pseudomonadati</taxon>
        <taxon>Pseudomonadota</taxon>
        <taxon>Alphaproteobacteria</taxon>
        <taxon>Hyphomicrobiales</taxon>
        <taxon>Aurantimonadaceae</taxon>
        <taxon>Martelella</taxon>
    </lineage>
</organism>
<feature type="transmembrane region" description="Helical" evidence="9">
    <location>
        <begin position="198"/>
        <end position="218"/>
    </location>
</feature>
<dbReference type="Proteomes" id="UP000295097">
    <property type="component" value="Unassembled WGS sequence"/>
</dbReference>
<sequence>MRMNRLGEMLSEQRDIFVVLIFALVVLMMVLPLPPGLMDVMIVLNISAAVVILLMSVQTVSPLQFSTFPSILLVTTLFRLSISISTTRLILLTGDAGQVIQTFGKVVVGGNLVVGLVIFLIISVVQFLVITKGADRVAEVGARFTLDGMPGKQMSVDADVRAGNMDHQDATDARRALEQEAKLFGAMDGAMKFVKGDAIAGLIITVINLLGGITIGMLQHGQSFGQAAQVYSLLTVGDGLVAQIPALMISIAAGTMVTRVTSRAGLNLGFEIVQQFIANSRTIVTAGALIILFGFVPGFPKLVFFAVGSGMMGSVLLMLQRKKKSTSLMNFDWKARIASRQATIRERRRRGIRTDIVSVVLPKTICLVDVERFCLLFDGTCDHMSGELGLPRTDWEFDINWQEETKYQIFIGDEEVASGEFRKDSVFVKAHPSYLKPLGVECLVTYGRREGTLVPVEAINILVEQGIRYWSALDSMIMHLRRCVVEHASDFVDTQGTHQILNVVALEHPVLVSALRDAVPNSHVSKIFQMLLDERIPITSRTRITEAILRWSEKGLEGTAVLQKVRNELSEFITRRFAPDGFLQVIVIAPTIESLIREGIRATNEGSFLLLEPTLSAHIASQVRALLGGEYQRGKHPVLLTQQDTRFPLFTLLFEQGIYVPVLAYSEIMPATVVYPVGVVAPDEQSAAE</sequence>
<dbReference type="Pfam" id="PF00771">
    <property type="entry name" value="FHIPEP"/>
    <property type="match status" value="1"/>
</dbReference>
<comment type="similarity">
    <text evidence="2">Belongs to the FHIPEP (flagella/HR/invasion proteins export pore) family.</text>
</comment>
<evidence type="ECO:0000256" key="4">
    <source>
        <dbReference type="ARBA" id="ARBA00022475"/>
    </source>
</evidence>
<dbReference type="GO" id="GO:0005886">
    <property type="term" value="C:plasma membrane"/>
    <property type="evidence" value="ECO:0007669"/>
    <property type="project" value="UniProtKB-SubCell"/>
</dbReference>
<evidence type="ECO:0000256" key="1">
    <source>
        <dbReference type="ARBA" id="ARBA00004429"/>
    </source>
</evidence>
<dbReference type="Gene3D" id="1.10.8.540">
    <property type="entry name" value="FHIPEP family, domain 3"/>
    <property type="match status" value="1"/>
</dbReference>
<feature type="transmembrane region" description="Helical" evidence="9">
    <location>
        <begin position="230"/>
        <end position="255"/>
    </location>
</feature>
<dbReference type="PRINTS" id="PR00949">
    <property type="entry name" value="TYPE3IMAPROT"/>
</dbReference>
<dbReference type="PANTHER" id="PTHR30161:SF2">
    <property type="entry name" value="INVASION PROTEIN INVA"/>
    <property type="match status" value="1"/>
</dbReference>
<evidence type="ECO:0000256" key="9">
    <source>
        <dbReference type="SAM" id="Phobius"/>
    </source>
</evidence>
<name>A0A4V6P048_9HYPH</name>
<reference evidence="10 11" key="1">
    <citation type="submission" date="2019-03" db="EMBL/GenBank/DDBJ databases">
        <title>Freshwater and sediment microbial communities from various areas in North America, analyzing microbe dynamics in response to fracking.</title>
        <authorList>
            <person name="Lamendella R."/>
        </authorList>
    </citation>
    <scope>NUCLEOTIDE SEQUENCE [LARGE SCALE GENOMIC DNA]</scope>
    <source>
        <strain evidence="10 11">175.2</strain>
    </source>
</reference>
<evidence type="ECO:0000313" key="11">
    <source>
        <dbReference type="Proteomes" id="UP000295097"/>
    </source>
</evidence>
<dbReference type="PANTHER" id="PTHR30161">
    <property type="entry name" value="FLAGELLAR EXPORT PROTEIN, MEMBRANE FLHA SUBUNIT-RELATED"/>
    <property type="match status" value="1"/>
</dbReference>
<evidence type="ECO:0000256" key="7">
    <source>
        <dbReference type="ARBA" id="ARBA00022989"/>
    </source>
</evidence>
<dbReference type="GO" id="GO:0009306">
    <property type="term" value="P:protein secretion"/>
    <property type="evidence" value="ECO:0007669"/>
    <property type="project" value="InterPro"/>
</dbReference>
<protein>
    <submittedName>
        <fullName evidence="10">Type III secretion protein V</fullName>
    </submittedName>
</protein>
<evidence type="ECO:0000256" key="2">
    <source>
        <dbReference type="ARBA" id="ARBA00008835"/>
    </source>
</evidence>
<keyword evidence="4" id="KW-1003">Cell membrane</keyword>